<dbReference type="RefSeq" id="WP_353548402.1">
    <property type="nucleotide sequence ID" value="NZ_AP029612.1"/>
</dbReference>
<organism evidence="3">
    <name type="scientific">Sediminibacterium sp. KACHI17</name>
    <dbReference type="NCBI Taxonomy" id="1751071"/>
    <lineage>
        <taxon>Bacteria</taxon>
        <taxon>Pseudomonadati</taxon>
        <taxon>Bacteroidota</taxon>
        <taxon>Chitinophagia</taxon>
        <taxon>Chitinophagales</taxon>
        <taxon>Chitinophagaceae</taxon>
        <taxon>Sediminibacterium</taxon>
    </lineage>
</organism>
<reference evidence="3" key="1">
    <citation type="submission" date="2024-02" db="EMBL/GenBank/DDBJ databases">
        <title>Sediminibacterium planktonica sp. nov. and Sediminibacterium longus sp. nov., isolated from surface lake and river water.</title>
        <authorList>
            <person name="Watanabe K."/>
            <person name="Takemine S."/>
            <person name="Ishii Y."/>
            <person name="Ogata Y."/>
            <person name="Shindo C."/>
            <person name="Suda W."/>
        </authorList>
    </citation>
    <scope>NUCLEOTIDE SEQUENCE</scope>
    <source>
        <strain evidence="3">KACHI17</strain>
    </source>
</reference>
<dbReference type="Pfam" id="PF13620">
    <property type="entry name" value="CarboxypepD_reg"/>
    <property type="match status" value="1"/>
</dbReference>
<dbReference type="SUPFAM" id="SSF49452">
    <property type="entry name" value="Starch-binding domain-like"/>
    <property type="match status" value="1"/>
</dbReference>
<dbReference type="Pfam" id="PF14905">
    <property type="entry name" value="OMP_b-brl_3"/>
    <property type="match status" value="1"/>
</dbReference>
<proteinExistence type="predicted"/>
<feature type="domain" description="Outer membrane protein beta-barrel" evidence="2">
    <location>
        <begin position="462"/>
        <end position="917"/>
    </location>
</feature>
<keyword evidence="3" id="KW-0675">Receptor</keyword>
<dbReference type="InterPro" id="IPR041700">
    <property type="entry name" value="OMP_b-brl_3"/>
</dbReference>
<feature type="signal peptide" evidence="1">
    <location>
        <begin position="1"/>
        <end position="20"/>
    </location>
</feature>
<evidence type="ECO:0000259" key="2">
    <source>
        <dbReference type="Pfam" id="PF14905"/>
    </source>
</evidence>
<keyword evidence="1" id="KW-0732">Signal</keyword>
<dbReference type="AlphaFoldDB" id="A0AAT9GJG3"/>
<sequence>MLKYITTLLVLFVLPVLVQAQQPAAVKGNVYDTTSKRGLAYATISIVNAKDSTLVTFTRADSTGKFVFKSLDKGSYLLSTSYVGYIPVWKNIEVKAGQELDLGQIIMTDLLHGGDVTVTARRPPVTINNDTVEFNTENFKTQPNAVVEDLLKRLPGVTVDNDGTVRVNGQRINRVLVNGKEFFTGDPKIATKNLDADAVDKVQVFDKKSDRAEFTGIDDGNSEKAINLKLKKDRNKSTFGRIAAGAGGDDGRYDGQTNVNRFNGDQQLSLLGMANNTNRQGFSLNDIMNFTGDLARGMRNGGGVNISIGTGPSDNGLPVTGLGQNQQGVATTYAGGVNYNDTWNKKSNVNTSGMFSDIDLLTDRVTNRQNLLPGNTFDYRSNSSSARKVQQQRWNGSIDHKFDTMISLKITPQVSAQQNNTNTYSSYSSTNANGQKINDGFSDSKTRSEALNLSANALYRQRLKKRGRTISGNFSVNYNDSKQSGDLYTRNTFYAAGVPLRDSITNQKNSRNAVTRNFGAMVTYTEPIGRKSLLEITSFYNTNSGQSDRKTYDFDGTSGKYDRYNTILSNDFTSSYNYGGGTLNFRANMNKLILTVGSSFQAATLRSTNNTNKNVIEQKFSDILPSMNVQYRINSTKTLSLNLNTSTNQPSTAQLQPIADVSDPLNTYTGNPNLKRSYVQSLNLNFFSTNIYTQRNLFAFISATKTNNAIVNSDVIQPNGSRLSMPVNADGQYFVFGNINAGFPLKKLKSRIDIGIGTNYQRNIAFLNGQRNNISNIGIGPSLNYSFNKDGLMDITASARLNISKATYSLQPILNTNYLQQTYNIEMNNYLPLGLIMNNSFNYVVNSGRANGFNTKVPYWNASLAKSFMKNKRGELKLTVYDMLNKNVGVNRSANQNYIEDTRYNVLQRYFLVSFTYRLNKAATTGGARVITRTF</sequence>
<evidence type="ECO:0000256" key="1">
    <source>
        <dbReference type="SAM" id="SignalP"/>
    </source>
</evidence>
<evidence type="ECO:0000313" key="3">
    <source>
        <dbReference type="EMBL" id="BFG70764.1"/>
    </source>
</evidence>
<dbReference type="Gene3D" id="2.60.40.1120">
    <property type="entry name" value="Carboxypeptidase-like, regulatory domain"/>
    <property type="match status" value="1"/>
</dbReference>
<dbReference type="GO" id="GO:0030246">
    <property type="term" value="F:carbohydrate binding"/>
    <property type="evidence" value="ECO:0007669"/>
    <property type="project" value="InterPro"/>
</dbReference>
<dbReference type="EMBL" id="AP029612">
    <property type="protein sequence ID" value="BFG70764.1"/>
    <property type="molecule type" value="Genomic_DNA"/>
</dbReference>
<dbReference type="InterPro" id="IPR013784">
    <property type="entry name" value="Carb-bd-like_fold"/>
</dbReference>
<feature type="chain" id="PRO_5043681032" evidence="1">
    <location>
        <begin position="21"/>
        <end position="935"/>
    </location>
</feature>
<accession>A0AAT9GJG3</accession>
<dbReference type="SUPFAM" id="SSF56935">
    <property type="entry name" value="Porins"/>
    <property type="match status" value="1"/>
</dbReference>
<gene>
    <name evidence="3" type="ORF">KACHI17_16450</name>
</gene>
<protein>
    <submittedName>
        <fullName evidence="3">TonB-dependent receptor</fullName>
    </submittedName>
</protein>
<name>A0AAT9GJG3_9BACT</name>